<evidence type="ECO:0000313" key="4">
    <source>
        <dbReference type="Proteomes" id="UP001054945"/>
    </source>
</evidence>
<feature type="compositionally biased region" description="Low complexity" evidence="1">
    <location>
        <begin position="18"/>
        <end position="33"/>
    </location>
</feature>
<dbReference type="InterPro" id="IPR048840">
    <property type="entry name" value="PolA_pol_NTPase"/>
</dbReference>
<evidence type="ECO:0000256" key="1">
    <source>
        <dbReference type="SAM" id="MobiDB-lite"/>
    </source>
</evidence>
<dbReference type="PANTHER" id="PTHR10682">
    <property type="entry name" value="POLY A POLYMERASE"/>
    <property type="match status" value="1"/>
</dbReference>
<sequence>MTSTHLNNMWNKTVVNNSTTQNSTQNQNNKTVTLGVTSPISDAFPKPDDLRRTKDLEKVLHDYGLFESDEELAHRMEVLSKINQLVKQWIRDISIKR</sequence>
<accession>A0AAV4MED8</accession>
<organism evidence="3 4">
    <name type="scientific">Caerostris extrusa</name>
    <name type="common">Bark spider</name>
    <name type="synonym">Caerostris bankana</name>
    <dbReference type="NCBI Taxonomy" id="172846"/>
    <lineage>
        <taxon>Eukaryota</taxon>
        <taxon>Metazoa</taxon>
        <taxon>Ecdysozoa</taxon>
        <taxon>Arthropoda</taxon>
        <taxon>Chelicerata</taxon>
        <taxon>Arachnida</taxon>
        <taxon>Araneae</taxon>
        <taxon>Araneomorphae</taxon>
        <taxon>Entelegynae</taxon>
        <taxon>Araneoidea</taxon>
        <taxon>Araneidae</taxon>
        <taxon>Caerostris</taxon>
    </lineage>
</organism>
<evidence type="ECO:0000259" key="2">
    <source>
        <dbReference type="Pfam" id="PF20750"/>
    </source>
</evidence>
<name>A0AAV4MED8_CAEEX</name>
<dbReference type="AlphaFoldDB" id="A0AAV4MED8"/>
<proteinExistence type="predicted"/>
<dbReference type="InterPro" id="IPR043519">
    <property type="entry name" value="NT_sf"/>
</dbReference>
<dbReference type="GO" id="GO:0005634">
    <property type="term" value="C:nucleus"/>
    <property type="evidence" value="ECO:0007669"/>
    <property type="project" value="TreeGrafter"/>
</dbReference>
<keyword evidence="3" id="KW-0548">Nucleotidyltransferase</keyword>
<dbReference type="Pfam" id="PF20750">
    <property type="entry name" value="PAP_NTPase"/>
    <property type="match status" value="1"/>
</dbReference>
<dbReference type="GO" id="GO:1990817">
    <property type="term" value="F:poly(A) RNA polymerase activity"/>
    <property type="evidence" value="ECO:0007669"/>
    <property type="project" value="TreeGrafter"/>
</dbReference>
<dbReference type="SUPFAM" id="SSF81301">
    <property type="entry name" value="Nucleotidyltransferase"/>
    <property type="match status" value="1"/>
</dbReference>
<dbReference type="Proteomes" id="UP001054945">
    <property type="component" value="Unassembled WGS sequence"/>
</dbReference>
<dbReference type="EMBL" id="BPLR01019699">
    <property type="protein sequence ID" value="GIX70783.1"/>
    <property type="molecule type" value="Genomic_DNA"/>
</dbReference>
<keyword evidence="4" id="KW-1185">Reference proteome</keyword>
<dbReference type="PANTHER" id="PTHR10682:SF10">
    <property type="entry name" value="POLYNUCLEOTIDE ADENYLYLTRANSFERASE"/>
    <property type="match status" value="1"/>
</dbReference>
<comment type="caution">
    <text evidence="3">The sequence shown here is derived from an EMBL/GenBank/DDBJ whole genome shotgun (WGS) entry which is preliminary data.</text>
</comment>
<gene>
    <name evidence="3" type="primary">PAPOLA</name>
    <name evidence="3" type="ORF">CEXT_304091</name>
</gene>
<protein>
    <submittedName>
        <fullName evidence="3">Polynucleotide adenylyltransferase</fullName>
    </submittedName>
</protein>
<feature type="region of interest" description="Disordered" evidence="1">
    <location>
        <begin position="18"/>
        <end position="49"/>
    </location>
</feature>
<evidence type="ECO:0000313" key="3">
    <source>
        <dbReference type="EMBL" id="GIX70783.1"/>
    </source>
</evidence>
<feature type="domain" description="Poly(A) polymerase nucleotidyltransferase" evidence="2">
    <location>
        <begin position="35"/>
        <end position="96"/>
    </location>
</feature>
<reference evidence="3 4" key="1">
    <citation type="submission" date="2021-06" db="EMBL/GenBank/DDBJ databases">
        <title>Caerostris extrusa draft genome.</title>
        <authorList>
            <person name="Kono N."/>
            <person name="Arakawa K."/>
        </authorList>
    </citation>
    <scope>NUCLEOTIDE SEQUENCE [LARGE SCALE GENOMIC DNA]</scope>
</reference>
<keyword evidence="3" id="KW-0808">Transferase</keyword>